<feature type="non-terminal residue" evidence="2">
    <location>
        <position position="701"/>
    </location>
</feature>
<feature type="region of interest" description="Disordered" evidence="1">
    <location>
        <begin position="227"/>
        <end position="624"/>
    </location>
</feature>
<protein>
    <submittedName>
        <fullName evidence="2">Uncharacterized protein</fullName>
    </submittedName>
</protein>
<dbReference type="EMBL" id="KI393159">
    <property type="protein sequence ID" value="ERN08963.1"/>
    <property type="molecule type" value="Genomic_DNA"/>
</dbReference>
<accession>U5CW02</accession>
<dbReference type="GO" id="GO:0005737">
    <property type="term" value="C:cytoplasm"/>
    <property type="evidence" value="ECO:0000318"/>
    <property type="project" value="GO_Central"/>
</dbReference>
<name>U5CW02_AMBTC</name>
<dbReference type="KEGG" id="atr:18437102"/>
<feature type="region of interest" description="Disordered" evidence="1">
    <location>
        <begin position="647"/>
        <end position="678"/>
    </location>
</feature>
<dbReference type="Gramene" id="ERN08963">
    <property type="protein sequence ID" value="ERN08963"/>
    <property type="gene ID" value="AMTR_s02879p00004340"/>
</dbReference>
<evidence type="ECO:0000256" key="1">
    <source>
        <dbReference type="SAM" id="MobiDB-lite"/>
    </source>
</evidence>
<feature type="compositionally biased region" description="Polar residues" evidence="1">
    <location>
        <begin position="606"/>
        <end position="616"/>
    </location>
</feature>
<dbReference type="OMA" id="GKEDEQW"/>
<feature type="region of interest" description="Disordered" evidence="1">
    <location>
        <begin position="50"/>
        <end position="170"/>
    </location>
</feature>
<dbReference type="HOGENOM" id="CLU_393627_0_0_1"/>
<proteinExistence type="predicted"/>
<feature type="compositionally biased region" description="Polar residues" evidence="1">
    <location>
        <begin position="576"/>
        <end position="589"/>
    </location>
</feature>
<reference evidence="3" key="1">
    <citation type="journal article" date="2013" name="Science">
        <title>The Amborella genome and the evolution of flowering plants.</title>
        <authorList>
            <consortium name="Amborella Genome Project"/>
        </authorList>
    </citation>
    <scope>NUCLEOTIDE SEQUENCE [LARGE SCALE GENOMIC DNA]</scope>
</reference>
<organism evidence="2 3">
    <name type="scientific">Amborella trichopoda</name>
    <dbReference type="NCBI Taxonomy" id="13333"/>
    <lineage>
        <taxon>Eukaryota</taxon>
        <taxon>Viridiplantae</taxon>
        <taxon>Streptophyta</taxon>
        <taxon>Embryophyta</taxon>
        <taxon>Tracheophyta</taxon>
        <taxon>Spermatophyta</taxon>
        <taxon>Magnoliopsida</taxon>
        <taxon>Amborellales</taxon>
        <taxon>Amborellaceae</taxon>
        <taxon>Amborella</taxon>
    </lineage>
</organism>
<feature type="compositionally biased region" description="Basic residues" evidence="1">
    <location>
        <begin position="360"/>
        <end position="369"/>
    </location>
</feature>
<dbReference type="GO" id="GO:0003743">
    <property type="term" value="F:translation initiation factor activity"/>
    <property type="evidence" value="ECO:0000318"/>
    <property type="project" value="GO_Central"/>
</dbReference>
<dbReference type="STRING" id="13333.U5CW02"/>
<sequence length="701" mass="77802">MGRKKPSVLDEECALPSVQGVSMATKKNKKKGRLIDDDEYSIGAVSVEDQIDQQQGLGNGKHSSDAKVAEEMDTMSQESMDSKKNSKPSKRDKKGKRDLKVDDDEYNIEGIVNEAPPQETLKQLEGGKKKGKKSNKQYEADDFAERDDDTTATDVVFEQPKNSKKKSGKKLGLTDAFSLLASMDDEQESTVTDNLDLDESEEIQFTGKKKKKGSKGRTLDLGLDISVEPSDDVGLSKKTENDVEEEVVQFTGKKKSKKGIKACLSFLEDDPYSPSTELDQEKPAEEDKDDAADMPVFSGKKKSKSKKSNSSFAAALTEEDQEPATSEALEPITEANKQENEDTPDGDGVTPLDTSLGSKKPQKKKKNKSGRTAQEEDDLDKILAELGAGPPAPAPAPAPAPPPPPTKSTAPAEESVQTKDVASVETSIIIEEPKLAEGDGDAEGVESAAAKKKKKKKEKEKEKKAAAVEEKAKEEEAKSKAAADKKVPKHVREMQERLARLKEVEEKKKKEEEERLRKEEEERLRLEELERQKEEAKRRKKEKEKEKLQKKKQEGKLLTGKQKEEARRLALMREQFLSQSGMPTDTSAGVTKRPKYESKKKKPGPSTQVPVETGETTVVDDQPDVQEIEKVELDSVAEDNGEKMEVEHVVEENNMEEEGQEVEVDEEEENDEWDAKSWDDTDLVLPVKSAFAEEEEDDAPL</sequence>
<dbReference type="GO" id="GO:0006413">
    <property type="term" value="P:translational initiation"/>
    <property type="evidence" value="ECO:0000318"/>
    <property type="project" value="GO_Central"/>
</dbReference>
<gene>
    <name evidence="2" type="ORF">AMTR_s02879p00004340</name>
</gene>
<feature type="compositionally biased region" description="Acidic residues" evidence="1">
    <location>
        <begin position="140"/>
        <end position="151"/>
    </location>
</feature>
<feature type="compositionally biased region" description="Acidic residues" evidence="1">
    <location>
        <begin position="653"/>
        <end position="672"/>
    </location>
</feature>
<feature type="compositionally biased region" description="Basic residues" evidence="1">
    <location>
        <begin position="85"/>
        <end position="97"/>
    </location>
</feature>
<feature type="compositionally biased region" description="Pro residues" evidence="1">
    <location>
        <begin position="390"/>
        <end position="406"/>
    </location>
</feature>
<dbReference type="Proteomes" id="UP000017836">
    <property type="component" value="Unassembled WGS sequence"/>
</dbReference>
<dbReference type="AlphaFoldDB" id="U5CW02"/>
<dbReference type="eggNOG" id="KOG1144">
    <property type="taxonomic scope" value="Eukaryota"/>
</dbReference>
<evidence type="ECO:0000313" key="3">
    <source>
        <dbReference type="Proteomes" id="UP000017836"/>
    </source>
</evidence>
<evidence type="ECO:0000313" key="2">
    <source>
        <dbReference type="EMBL" id="ERN08963.1"/>
    </source>
</evidence>
<keyword evidence="3" id="KW-1185">Reference proteome</keyword>
<feature type="compositionally biased region" description="Basic and acidic residues" evidence="1">
    <location>
        <begin position="459"/>
        <end position="568"/>
    </location>
</feature>